<gene>
    <name evidence="1" type="ORF">GPUH_LOCUS2070</name>
</gene>
<dbReference type="Proteomes" id="UP000271098">
    <property type="component" value="Unassembled WGS sequence"/>
</dbReference>
<organism evidence="3">
    <name type="scientific">Gongylonema pulchrum</name>
    <dbReference type="NCBI Taxonomy" id="637853"/>
    <lineage>
        <taxon>Eukaryota</taxon>
        <taxon>Metazoa</taxon>
        <taxon>Ecdysozoa</taxon>
        <taxon>Nematoda</taxon>
        <taxon>Chromadorea</taxon>
        <taxon>Rhabditida</taxon>
        <taxon>Spirurina</taxon>
        <taxon>Spiruromorpha</taxon>
        <taxon>Spiruroidea</taxon>
        <taxon>Gongylonematidae</taxon>
        <taxon>Gongylonema</taxon>
    </lineage>
</organism>
<evidence type="ECO:0000313" key="3">
    <source>
        <dbReference type="WBParaSite" id="GPUH_0000207501-mRNA-1"/>
    </source>
</evidence>
<dbReference type="Gene3D" id="3.40.50.1000">
    <property type="entry name" value="HAD superfamily/HAD-like"/>
    <property type="match status" value="1"/>
</dbReference>
<dbReference type="InterPro" id="IPR036412">
    <property type="entry name" value="HAD-like_sf"/>
</dbReference>
<dbReference type="WBParaSite" id="GPUH_0000207501-mRNA-1">
    <property type="protein sequence ID" value="GPUH_0000207501-mRNA-1"/>
    <property type="gene ID" value="GPUH_0000207501"/>
</dbReference>
<dbReference type="GO" id="GO:0016791">
    <property type="term" value="F:phosphatase activity"/>
    <property type="evidence" value="ECO:0007669"/>
    <property type="project" value="TreeGrafter"/>
</dbReference>
<reference evidence="1 2" key="2">
    <citation type="submission" date="2018-11" db="EMBL/GenBank/DDBJ databases">
        <authorList>
            <consortium name="Pathogen Informatics"/>
        </authorList>
    </citation>
    <scope>NUCLEOTIDE SEQUENCE [LARGE SCALE GENOMIC DNA]</scope>
</reference>
<dbReference type="SUPFAM" id="SSF56784">
    <property type="entry name" value="HAD-like"/>
    <property type="match status" value="1"/>
</dbReference>
<name>A0A183D029_9BILA</name>
<dbReference type="EMBL" id="UYRT01002881">
    <property type="protein sequence ID" value="VDK31884.1"/>
    <property type="molecule type" value="Genomic_DNA"/>
</dbReference>
<dbReference type="NCBIfam" id="TIGR01509">
    <property type="entry name" value="HAD-SF-IA-v3"/>
    <property type="match status" value="1"/>
</dbReference>
<reference evidence="3" key="1">
    <citation type="submission" date="2016-06" db="UniProtKB">
        <authorList>
            <consortium name="WormBaseParasite"/>
        </authorList>
    </citation>
    <scope>IDENTIFICATION</scope>
</reference>
<dbReference type="Pfam" id="PF00702">
    <property type="entry name" value="Hydrolase"/>
    <property type="match status" value="1"/>
</dbReference>
<keyword evidence="2" id="KW-1185">Reference proteome</keyword>
<dbReference type="AlphaFoldDB" id="A0A183D029"/>
<evidence type="ECO:0000313" key="1">
    <source>
        <dbReference type="EMBL" id="VDK31884.1"/>
    </source>
</evidence>
<protein>
    <submittedName>
        <fullName evidence="3">HAD family phosphatase</fullName>
    </submittedName>
</protein>
<proteinExistence type="predicted"/>
<dbReference type="OrthoDB" id="40579at2759"/>
<evidence type="ECO:0000313" key="2">
    <source>
        <dbReference type="Proteomes" id="UP000271098"/>
    </source>
</evidence>
<dbReference type="InterPro" id="IPR023214">
    <property type="entry name" value="HAD_sf"/>
</dbReference>
<accession>A0A183D029</accession>
<sequence length="126" mass="13991">MPSPVYEFNPYGRLSVCYEKAKILVLSGDDPAIKRGKPAPDPFLVTMDRFKDRPEKAANVLVFEDAANGVRAALAAGMPVVMIPDLTYMKVPEDIRHKISQILKSLEEFKPETMGLPAYNHRNSSG</sequence>
<dbReference type="PANTHER" id="PTHR18901">
    <property type="entry name" value="2-DEOXYGLUCOSE-6-PHOSPHATE PHOSPHATASE 2"/>
    <property type="match status" value="1"/>
</dbReference>
<dbReference type="InterPro" id="IPR006439">
    <property type="entry name" value="HAD-SF_hydro_IA"/>
</dbReference>
<dbReference type="PANTHER" id="PTHR18901:SF38">
    <property type="entry name" value="PSEUDOURIDINE-5'-PHOSPHATASE"/>
    <property type="match status" value="1"/>
</dbReference>